<evidence type="ECO:0000313" key="2">
    <source>
        <dbReference type="Proteomes" id="UP001320876"/>
    </source>
</evidence>
<name>A0ABT3GEM1_9BACT</name>
<dbReference type="Gene3D" id="3.30.2310.20">
    <property type="entry name" value="RelE-like"/>
    <property type="match status" value="1"/>
</dbReference>
<dbReference type="InterPro" id="IPR035093">
    <property type="entry name" value="RelE/ParE_toxin_dom_sf"/>
</dbReference>
<keyword evidence="2" id="KW-1185">Reference proteome</keyword>
<dbReference type="EMBL" id="JAPDDT010000001">
    <property type="protein sequence ID" value="MCW1921738.1"/>
    <property type="molecule type" value="Genomic_DNA"/>
</dbReference>
<dbReference type="RefSeq" id="WP_264485847.1">
    <property type="nucleotide sequence ID" value="NZ_JAPDDT010000001.1"/>
</dbReference>
<sequence>MELRFHRRVQGDLDAILEKYYQVSPELGDDFFAEFQIGVSKMRSHPKFFHFDASGLRRCNFDRFPYHLLYDLHEGAIRVWVLRHDHRRPGFGLRRFRR</sequence>
<gene>
    <name evidence="1" type="ORF">OKA05_04185</name>
</gene>
<reference evidence="1 2" key="1">
    <citation type="submission" date="2022-10" db="EMBL/GenBank/DDBJ databases">
        <title>Luteolibacter arcticus strain CCTCC AB 2014275, whole genome shotgun sequencing project.</title>
        <authorList>
            <person name="Zhao G."/>
            <person name="Shen L."/>
        </authorList>
    </citation>
    <scope>NUCLEOTIDE SEQUENCE [LARGE SCALE GENOMIC DNA]</scope>
    <source>
        <strain evidence="1 2">CCTCC AB 2014275</strain>
    </source>
</reference>
<proteinExistence type="predicted"/>
<accession>A0ABT3GEM1</accession>
<protein>
    <submittedName>
        <fullName evidence="1">Type II toxin-antitoxin system RelE/ParE family toxin</fullName>
    </submittedName>
</protein>
<dbReference type="Proteomes" id="UP001320876">
    <property type="component" value="Unassembled WGS sequence"/>
</dbReference>
<comment type="caution">
    <text evidence="1">The sequence shown here is derived from an EMBL/GenBank/DDBJ whole genome shotgun (WGS) entry which is preliminary data.</text>
</comment>
<organism evidence="1 2">
    <name type="scientific">Luteolibacter arcticus</name>
    <dbReference type="NCBI Taxonomy" id="1581411"/>
    <lineage>
        <taxon>Bacteria</taxon>
        <taxon>Pseudomonadati</taxon>
        <taxon>Verrucomicrobiota</taxon>
        <taxon>Verrucomicrobiia</taxon>
        <taxon>Verrucomicrobiales</taxon>
        <taxon>Verrucomicrobiaceae</taxon>
        <taxon>Luteolibacter</taxon>
    </lineage>
</organism>
<evidence type="ECO:0000313" key="1">
    <source>
        <dbReference type="EMBL" id="MCW1921738.1"/>
    </source>
</evidence>